<dbReference type="AlphaFoldDB" id="A0A0W0VSB6"/>
<dbReference type="RefSeq" id="WP_157079300.1">
    <property type="nucleotide sequence ID" value="NZ_CAAAHZ010000023.1"/>
</dbReference>
<sequence>MPNWIAVACKEHVQKGRISGNKQNWGYQLRFGLIAISEHDMQLIAKAIQIKNNN</sequence>
<name>A0A0W0VSB6_9GAMM</name>
<protein>
    <submittedName>
        <fullName evidence="1">Uncharacterized protein</fullName>
    </submittedName>
</protein>
<proteinExistence type="predicted"/>
<organism evidence="1 2">
    <name type="scientific">Legionella londiniensis</name>
    <dbReference type="NCBI Taxonomy" id="45068"/>
    <lineage>
        <taxon>Bacteria</taxon>
        <taxon>Pseudomonadati</taxon>
        <taxon>Pseudomonadota</taxon>
        <taxon>Gammaproteobacteria</taxon>
        <taxon>Legionellales</taxon>
        <taxon>Legionellaceae</taxon>
        <taxon>Legionella</taxon>
    </lineage>
</organism>
<reference evidence="1 2" key="1">
    <citation type="submission" date="2015-11" db="EMBL/GenBank/DDBJ databases">
        <title>Genomic analysis of 38 Legionella species identifies large and diverse effector repertoires.</title>
        <authorList>
            <person name="Burstein D."/>
            <person name="Amaro F."/>
            <person name="Zusman T."/>
            <person name="Lifshitz Z."/>
            <person name="Cohen O."/>
            <person name="Gilbert J.A."/>
            <person name="Pupko T."/>
            <person name="Shuman H.A."/>
            <person name="Segal G."/>
        </authorList>
    </citation>
    <scope>NUCLEOTIDE SEQUENCE [LARGE SCALE GENOMIC DNA]</scope>
    <source>
        <strain evidence="1 2">ATCC 49505</strain>
    </source>
</reference>
<comment type="caution">
    <text evidence="1">The sequence shown here is derived from an EMBL/GenBank/DDBJ whole genome shotgun (WGS) entry which is preliminary data.</text>
</comment>
<keyword evidence="2" id="KW-1185">Reference proteome</keyword>
<gene>
    <name evidence="1" type="ORF">Llon_0378</name>
</gene>
<evidence type="ECO:0000313" key="1">
    <source>
        <dbReference type="EMBL" id="KTD22845.1"/>
    </source>
</evidence>
<dbReference type="EMBL" id="LNYK01000004">
    <property type="protein sequence ID" value="KTD22845.1"/>
    <property type="molecule type" value="Genomic_DNA"/>
</dbReference>
<accession>A0A0W0VSB6</accession>
<dbReference type="STRING" id="45068.Llon_0378"/>
<dbReference type="PATRIC" id="fig|45068.5.peg.404"/>
<dbReference type="Proteomes" id="UP000054997">
    <property type="component" value="Unassembled WGS sequence"/>
</dbReference>
<evidence type="ECO:0000313" key="2">
    <source>
        <dbReference type="Proteomes" id="UP000054997"/>
    </source>
</evidence>